<dbReference type="AlphaFoldDB" id="A0A3L8SRV8"/>
<sequence>MSEEGKGIAKDPVCYVCMYVYTALQQRLLRPCQGITPAGEHQLSQAKECRCLLFIMVRRLRRVKVHGCTPKLHPSIQIWSIIPEKLGKMAKSGSCHVTSQQI</sequence>
<reference evidence="1 2" key="1">
    <citation type="journal article" date="2018" name="Proc. R. Soc. B">
        <title>A non-coding region near Follistatin controls head colour polymorphism in the Gouldian finch.</title>
        <authorList>
            <person name="Toomey M.B."/>
            <person name="Marques C.I."/>
            <person name="Andrade P."/>
            <person name="Araujo P.M."/>
            <person name="Sabatino S."/>
            <person name="Gazda M.A."/>
            <person name="Afonso S."/>
            <person name="Lopes R.J."/>
            <person name="Corbo J.C."/>
            <person name="Carneiro M."/>
        </authorList>
    </citation>
    <scope>NUCLEOTIDE SEQUENCE [LARGE SCALE GENOMIC DNA]</scope>
    <source>
        <strain evidence="1">Red01</strain>
        <tissue evidence="1">Muscle</tissue>
    </source>
</reference>
<evidence type="ECO:0000313" key="2">
    <source>
        <dbReference type="Proteomes" id="UP000276834"/>
    </source>
</evidence>
<gene>
    <name evidence="1" type="ORF">DV515_00003970</name>
</gene>
<evidence type="ECO:0000313" key="1">
    <source>
        <dbReference type="EMBL" id="RLW06897.1"/>
    </source>
</evidence>
<keyword evidence="2" id="KW-1185">Reference proteome</keyword>
<dbReference type="Proteomes" id="UP000276834">
    <property type="component" value="Unassembled WGS sequence"/>
</dbReference>
<organism evidence="1 2">
    <name type="scientific">Chloebia gouldiae</name>
    <name type="common">Gouldian finch</name>
    <name type="synonym">Erythrura gouldiae</name>
    <dbReference type="NCBI Taxonomy" id="44316"/>
    <lineage>
        <taxon>Eukaryota</taxon>
        <taxon>Metazoa</taxon>
        <taxon>Chordata</taxon>
        <taxon>Craniata</taxon>
        <taxon>Vertebrata</taxon>
        <taxon>Euteleostomi</taxon>
        <taxon>Archelosauria</taxon>
        <taxon>Archosauria</taxon>
        <taxon>Dinosauria</taxon>
        <taxon>Saurischia</taxon>
        <taxon>Theropoda</taxon>
        <taxon>Coelurosauria</taxon>
        <taxon>Aves</taxon>
        <taxon>Neognathae</taxon>
        <taxon>Neoaves</taxon>
        <taxon>Telluraves</taxon>
        <taxon>Australaves</taxon>
        <taxon>Passeriformes</taxon>
        <taxon>Passeroidea</taxon>
        <taxon>Passeridae</taxon>
        <taxon>Chloebia</taxon>
    </lineage>
</organism>
<accession>A0A3L8SRV8</accession>
<proteinExistence type="predicted"/>
<protein>
    <submittedName>
        <fullName evidence="1">Uncharacterized protein</fullName>
    </submittedName>
</protein>
<dbReference type="EMBL" id="QUSF01000008">
    <property type="protein sequence ID" value="RLW06897.1"/>
    <property type="molecule type" value="Genomic_DNA"/>
</dbReference>
<comment type="caution">
    <text evidence="1">The sequence shown here is derived from an EMBL/GenBank/DDBJ whole genome shotgun (WGS) entry which is preliminary data.</text>
</comment>
<name>A0A3L8SRV8_CHLGU</name>